<dbReference type="Proteomes" id="UP000465304">
    <property type="component" value="Unassembled WGS sequence"/>
</dbReference>
<accession>A0A7I9ZI71</accession>
<proteinExistence type="predicted"/>
<comment type="caution">
    <text evidence="1">The sequence shown here is derived from an EMBL/GenBank/DDBJ whole genome shotgun (WGS) entry which is preliminary data.</text>
</comment>
<sequence length="112" mass="11984">MRAATHMPGTAAMTASQSKIRECSTGDFGVQAGLFASVIAEACEAATATVAVDELRAAVDRHNDDGIDVLVPVRVEITDADAADQQLGYRLRASMPEDECQHRIARLDQDIL</sequence>
<name>A0A7I9ZI71_9MYCO</name>
<evidence type="ECO:0000313" key="2">
    <source>
        <dbReference type="Proteomes" id="UP000465304"/>
    </source>
</evidence>
<reference evidence="1 2" key="1">
    <citation type="journal article" date="2019" name="Emerg. Microbes Infect.">
        <title>Comprehensive subspecies identification of 175 nontuberculous mycobacteria species based on 7547 genomic profiles.</title>
        <authorList>
            <person name="Matsumoto Y."/>
            <person name="Kinjo T."/>
            <person name="Motooka D."/>
            <person name="Nabeya D."/>
            <person name="Jung N."/>
            <person name="Uechi K."/>
            <person name="Horii T."/>
            <person name="Iida T."/>
            <person name="Fujita J."/>
            <person name="Nakamura S."/>
        </authorList>
    </citation>
    <scope>NUCLEOTIDE SEQUENCE [LARGE SCALE GENOMIC DNA]</scope>
    <source>
        <strain evidence="1 2">JCM 30996</strain>
    </source>
</reference>
<dbReference type="AlphaFoldDB" id="A0A7I9ZI71"/>
<protein>
    <submittedName>
        <fullName evidence="1">Uncharacterized protein</fullName>
    </submittedName>
</protein>
<evidence type="ECO:0000313" key="1">
    <source>
        <dbReference type="EMBL" id="GFH00654.1"/>
    </source>
</evidence>
<gene>
    <name evidence="1" type="ORF">MHIP_11370</name>
</gene>
<dbReference type="EMBL" id="BLLB01000002">
    <property type="protein sequence ID" value="GFH00654.1"/>
    <property type="molecule type" value="Genomic_DNA"/>
</dbReference>
<organism evidence="1 2">
    <name type="scientific">Mycolicibacterium hippocampi</name>
    <dbReference type="NCBI Taxonomy" id="659824"/>
    <lineage>
        <taxon>Bacteria</taxon>
        <taxon>Bacillati</taxon>
        <taxon>Actinomycetota</taxon>
        <taxon>Actinomycetes</taxon>
        <taxon>Mycobacteriales</taxon>
        <taxon>Mycobacteriaceae</taxon>
        <taxon>Mycolicibacterium</taxon>
    </lineage>
</organism>
<keyword evidence="2" id="KW-1185">Reference proteome</keyword>